<evidence type="ECO:0000313" key="3">
    <source>
        <dbReference type="Proteomes" id="UP000030710"/>
    </source>
</evidence>
<dbReference type="HOGENOM" id="CLU_3003106_0_0_2"/>
<reference evidence="2 3" key="1">
    <citation type="journal article" date="2013" name="PLoS ONE">
        <title>Assembly-driven community genomics of a hypersaline microbial ecosystem.</title>
        <authorList>
            <person name="Podell S."/>
            <person name="Ugalde J.A."/>
            <person name="Narasingarao P."/>
            <person name="Banfield J.F."/>
            <person name="Heidelberg K.B."/>
            <person name="Allen E.E."/>
        </authorList>
    </citation>
    <scope>NUCLEOTIDE SEQUENCE [LARGE SCALE GENOMIC DNA]</scope>
    <source>
        <strain evidence="3">J07HQW2</strain>
    </source>
</reference>
<evidence type="ECO:0000313" key="2">
    <source>
        <dbReference type="EMBL" id="ERG95831.1"/>
    </source>
</evidence>
<sequence length="56" mass="5501">MTASNQPTITTTIDTTGATGGAGTTRTTVEVATALARTGADITFDAAVGPQGFQAN</sequence>
<dbReference type="EMBL" id="KE356561">
    <property type="protein sequence ID" value="ERG95831.1"/>
    <property type="molecule type" value="Genomic_DNA"/>
</dbReference>
<dbReference type="eggNOG" id="arCOG07866">
    <property type="taxonomic scope" value="Archaea"/>
</dbReference>
<protein>
    <submittedName>
        <fullName evidence="2">Uncharacterized protein</fullName>
    </submittedName>
</protein>
<dbReference type="Proteomes" id="UP000030710">
    <property type="component" value="Unassembled WGS sequence"/>
</dbReference>
<gene>
    <name evidence="2" type="ORF">J07HQW2_02291</name>
</gene>
<evidence type="ECO:0000256" key="1">
    <source>
        <dbReference type="SAM" id="MobiDB-lite"/>
    </source>
</evidence>
<organism evidence="2 3">
    <name type="scientific">Haloquadratum walsbyi J07HQW2</name>
    <dbReference type="NCBI Taxonomy" id="1238425"/>
    <lineage>
        <taxon>Archaea</taxon>
        <taxon>Methanobacteriati</taxon>
        <taxon>Methanobacteriota</taxon>
        <taxon>Stenosarchaea group</taxon>
        <taxon>Halobacteria</taxon>
        <taxon>Halobacteriales</taxon>
        <taxon>Haloferacaceae</taxon>
        <taxon>Haloquadratum</taxon>
    </lineage>
</organism>
<feature type="compositionally biased region" description="Low complexity" evidence="1">
    <location>
        <begin position="8"/>
        <end position="17"/>
    </location>
</feature>
<dbReference type="RefSeq" id="WP_021055303.1">
    <property type="nucleotide sequence ID" value="NZ_KE356561.1"/>
</dbReference>
<name>U1PTW9_9EURY</name>
<dbReference type="AlphaFoldDB" id="U1PTW9"/>
<proteinExistence type="predicted"/>
<accession>U1PTW9</accession>
<feature type="region of interest" description="Disordered" evidence="1">
    <location>
        <begin position="1"/>
        <end position="24"/>
    </location>
</feature>